<reference evidence="2 4" key="1">
    <citation type="submission" date="2016-01" db="EMBL/GenBank/DDBJ databases">
        <authorList>
            <person name="Mitreva M."/>
            <person name="Pepin K.H."/>
            <person name="Mihindukulasuriya K.A."/>
            <person name="Fulton R."/>
            <person name="Fronick C."/>
            <person name="O'Laughlin M."/>
            <person name="Miner T."/>
            <person name="Herter B."/>
            <person name="Rosa B.A."/>
            <person name="Cordes M."/>
            <person name="Tomlinson C."/>
            <person name="Wollam A."/>
            <person name="Palsikar V.B."/>
            <person name="Mardis E.R."/>
            <person name="Wilson R.K."/>
        </authorList>
    </citation>
    <scope>NUCLEOTIDE SEQUENCE [LARGE SCALE GENOMIC DNA]</scope>
    <source>
        <strain evidence="2 4">MJR7738</strain>
    </source>
</reference>
<dbReference type="EMBL" id="SCHB01000003">
    <property type="protein sequence ID" value="TBW72686.1"/>
    <property type="molecule type" value="Genomic_DNA"/>
</dbReference>
<name>A0A133Q034_STALU</name>
<evidence type="ECO:0000313" key="5">
    <source>
        <dbReference type="Proteomes" id="UP000293637"/>
    </source>
</evidence>
<sequence length="211" mass="23450">MKGLLLSSYYTSKKSLFTYLIVALASAIMFSFFNPIMTCFLAMIFLISPVTDNIKHEKDSRWMYYVSTLPTGRATYVKSYFVYYGILILIGLIMGAGACFIVTQNINLTLISILVGIGGSGTYAIMFPLTFKFGPENSNVIMISTSFIVIGLFFFVFFGFVIPSLSDSGSFDSVLSNLTTLWVLIIYGIIGCALLILSYIASLQIFKRQEL</sequence>
<evidence type="ECO:0000313" key="3">
    <source>
        <dbReference type="EMBL" id="TBW72686.1"/>
    </source>
</evidence>
<dbReference type="Pfam" id="PF13346">
    <property type="entry name" value="ABC2_membrane_5"/>
    <property type="match status" value="1"/>
</dbReference>
<feature type="transmembrane region" description="Helical" evidence="1">
    <location>
        <begin position="81"/>
        <end position="103"/>
    </location>
</feature>
<keyword evidence="1" id="KW-0812">Transmembrane</keyword>
<proteinExistence type="predicted"/>
<dbReference type="AlphaFoldDB" id="A0A133Q034"/>
<reference evidence="3 5" key="2">
    <citation type="journal article" date="2019" name="Sci. Transl. Med.">
        <title>Quorum sensing between bacterial species on the skin protects against epidermal injury in atopic dermatitis.</title>
        <authorList>
            <person name="Williams M.R."/>
        </authorList>
    </citation>
    <scope>NUCLEOTIDE SEQUENCE [LARGE SCALE GENOMIC DNA]</scope>
    <source>
        <strain evidence="3 5">E7</strain>
    </source>
</reference>
<dbReference type="GeneID" id="58091019"/>
<dbReference type="Proteomes" id="UP000070063">
    <property type="component" value="Unassembled WGS sequence"/>
</dbReference>
<feature type="transmembrane region" description="Helical" evidence="1">
    <location>
        <begin position="141"/>
        <end position="162"/>
    </location>
</feature>
<dbReference type="EMBL" id="LRQI01000093">
    <property type="protein sequence ID" value="KXA36220.1"/>
    <property type="molecule type" value="Genomic_DNA"/>
</dbReference>
<evidence type="ECO:0000313" key="2">
    <source>
        <dbReference type="EMBL" id="KXA36220.1"/>
    </source>
</evidence>
<dbReference type="STRING" id="28035.B6N84_01250"/>
<feature type="transmembrane region" description="Helical" evidence="1">
    <location>
        <begin position="109"/>
        <end position="129"/>
    </location>
</feature>
<evidence type="ECO:0000256" key="1">
    <source>
        <dbReference type="SAM" id="Phobius"/>
    </source>
</evidence>
<keyword evidence="1" id="KW-0472">Membrane</keyword>
<dbReference type="eggNOG" id="ENOG5033JZE">
    <property type="taxonomic scope" value="Bacteria"/>
</dbReference>
<dbReference type="InterPro" id="IPR025699">
    <property type="entry name" value="ABC2_memb-like"/>
</dbReference>
<feature type="transmembrane region" description="Helical" evidence="1">
    <location>
        <begin position="20"/>
        <end position="47"/>
    </location>
</feature>
<evidence type="ECO:0000313" key="4">
    <source>
        <dbReference type="Proteomes" id="UP000070063"/>
    </source>
</evidence>
<organism evidence="3 5">
    <name type="scientific">Staphylococcus lugdunensis</name>
    <dbReference type="NCBI Taxonomy" id="28035"/>
    <lineage>
        <taxon>Bacteria</taxon>
        <taxon>Bacillati</taxon>
        <taxon>Bacillota</taxon>
        <taxon>Bacilli</taxon>
        <taxon>Bacillales</taxon>
        <taxon>Staphylococcaceae</taxon>
        <taxon>Staphylococcus</taxon>
    </lineage>
</organism>
<comment type="caution">
    <text evidence="3">The sequence shown here is derived from an EMBL/GenBank/DDBJ whole genome shotgun (WGS) entry which is preliminary data.</text>
</comment>
<feature type="transmembrane region" description="Helical" evidence="1">
    <location>
        <begin position="182"/>
        <end position="206"/>
    </location>
</feature>
<dbReference type="Proteomes" id="UP000293637">
    <property type="component" value="Unassembled WGS sequence"/>
</dbReference>
<accession>A0A133Q034</accession>
<keyword evidence="1" id="KW-1133">Transmembrane helix</keyword>
<gene>
    <name evidence="3" type="ORF">EQ812_06860</name>
    <name evidence="2" type="ORF">HMPREF3225_02339</name>
</gene>
<protein>
    <submittedName>
        <fullName evidence="3">ABC-2 transporter permease</fullName>
    </submittedName>
</protein>
<dbReference type="RefSeq" id="WP_002460663.1">
    <property type="nucleotide sequence ID" value="NZ_AP021848.1"/>
</dbReference>